<protein>
    <recommendedName>
        <fullName evidence="1">Metallo-beta-lactamase domain-containing protein</fullName>
    </recommendedName>
</protein>
<proteinExistence type="predicted"/>
<accession>A0ABP8IN75</accession>
<dbReference type="Gene3D" id="3.60.15.10">
    <property type="entry name" value="Ribonuclease Z/Hydroxyacylglutathione hydrolase-like"/>
    <property type="match status" value="1"/>
</dbReference>
<evidence type="ECO:0000313" key="2">
    <source>
        <dbReference type="EMBL" id="GAA4363968.1"/>
    </source>
</evidence>
<dbReference type="Pfam" id="PF00753">
    <property type="entry name" value="Lactamase_B"/>
    <property type="match status" value="1"/>
</dbReference>
<evidence type="ECO:0000259" key="1">
    <source>
        <dbReference type="Pfam" id="PF00753"/>
    </source>
</evidence>
<dbReference type="PANTHER" id="PTHR30619:SF1">
    <property type="entry name" value="RECOMBINATION PROTEIN 2"/>
    <property type="match status" value="1"/>
</dbReference>
<dbReference type="SUPFAM" id="SSF56281">
    <property type="entry name" value="Metallo-hydrolase/oxidoreductase"/>
    <property type="match status" value="1"/>
</dbReference>
<feature type="domain" description="Metallo-beta-lactamase" evidence="1">
    <location>
        <begin position="42"/>
        <end position="108"/>
    </location>
</feature>
<sequence>MRSGKEPGLFKHQSMPFTRTFHPVGQGAFYTEQHHEQGQALTVVYDCGSLTGPKSQFLRKVATALPADTVIDVLFISHFHADHINGIDELKKRYTIRAVVLPKLTDEARILVKLENYLEYGGFSTTLIDNPRQYFGKDTLVILVEPVGGDADTPAGAVTEGDNGPFIDISPEEGPSIPPDFRTSKQDASASVPSGTVLRFRTKSRPFWEYIPFNYENSVRGRAFVAELAGMGISLHSLDNIADVIARKPELIKAYKKLKGDLNENSLVVYSGAIGPGKKLCHQSPAYSFPYPCFLESRGEGCLYLGDIDLSIGSVVPDIRFRLQHKWQRIYSIQVPHHGAIGNFDATVFNRGAQAIISFGTTNRYGHPSAHVISQLYRVAATPVYVTEKLETGFYSLD</sequence>
<keyword evidence="3" id="KW-1185">Reference proteome</keyword>
<name>A0ABP8IN75_9BACT</name>
<evidence type="ECO:0000313" key="3">
    <source>
        <dbReference type="Proteomes" id="UP001501153"/>
    </source>
</evidence>
<comment type="caution">
    <text evidence="2">The sequence shown here is derived from an EMBL/GenBank/DDBJ whole genome shotgun (WGS) entry which is preliminary data.</text>
</comment>
<dbReference type="InterPro" id="IPR036866">
    <property type="entry name" value="RibonucZ/Hydroxyglut_hydro"/>
</dbReference>
<dbReference type="Proteomes" id="UP001501153">
    <property type="component" value="Unassembled WGS sequence"/>
</dbReference>
<organism evidence="2 3">
    <name type="scientific">Hymenobacter saemangeumensis</name>
    <dbReference type="NCBI Taxonomy" id="1084522"/>
    <lineage>
        <taxon>Bacteria</taxon>
        <taxon>Pseudomonadati</taxon>
        <taxon>Bacteroidota</taxon>
        <taxon>Cytophagia</taxon>
        <taxon>Cytophagales</taxon>
        <taxon>Hymenobacteraceae</taxon>
        <taxon>Hymenobacter</taxon>
    </lineage>
</organism>
<dbReference type="InterPro" id="IPR001279">
    <property type="entry name" value="Metallo-B-lactamas"/>
</dbReference>
<gene>
    <name evidence="2" type="ORF">GCM10023185_33070</name>
</gene>
<dbReference type="EMBL" id="BAABGZ010000070">
    <property type="protein sequence ID" value="GAA4363968.1"/>
    <property type="molecule type" value="Genomic_DNA"/>
</dbReference>
<reference evidence="3" key="1">
    <citation type="journal article" date="2019" name="Int. J. Syst. Evol. Microbiol.">
        <title>The Global Catalogue of Microorganisms (GCM) 10K type strain sequencing project: providing services to taxonomists for standard genome sequencing and annotation.</title>
        <authorList>
            <consortium name="The Broad Institute Genomics Platform"/>
            <consortium name="The Broad Institute Genome Sequencing Center for Infectious Disease"/>
            <person name="Wu L."/>
            <person name="Ma J."/>
        </authorList>
    </citation>
    <scope>NUCLEOTIDE SEQUENCE [LARGE SCALE GENOMIC DNA]</scope>
    <source>
        <strain evidence="3">JCM 17923</strain>
    </source>
</reference>
<dbReference type="InterPro" id="IPR052159">
    <property type="entry name" value="Competence_DNA_uptake"/>
</dbReference>
<dbReference type="PANTHER" id="PTHR30619">
    <property type="entry name" value="DNA INTERNALIZATION/COMPETENCE PROTEIN COMEC/REC2"/>
    <property type="match status" value="1"/>
</dbReference>